<dbReference type="PROSITE" id="PS50042">
    <property type="entry name" value="CNMP_BINDING_3"/>
    <property type="match status" value="1"/>
</dbReference>
<protein>
    <submittedName>
        <fullName evidence="16">Cyclic nucleotide-binding domain-containing protein</fullName>
    </submittedName>
</protein>
<evidence type="ECO:0000256" key="12">
    <source>
        <dbReference type="ARBA" id="ARBA00023136"/>
    </source>
</evidence>
<keyword evidence="12 14" id="KW-0472">Membrane</keyword>
<proteinExistence type="inferred from homology"/>
<evidence type="ECO:0000256" key="5">
    <source>
        <dbReference type="ARBA" id="ARBA00022427"/>
    </source>
</evidence>
<organism evidence="16 17">
    <name type="scientific">Bradyrhizobium erythrophlei</name>
    <dbReference type="NCBI Taxonomy" id="1437360"/>
    <lineage>
        <taxon>Bacteria</taxon>
        <taxon>Pseudomonadati</taxon>
        <taxon>Pseudomonadota</taxon>
        <taxon>Alphaproteobacteria</taxon>
        <taxon>Hyphomicrobiales</taxon>
        <taxon>Nitrobacteraceae</taxon>
        <taxon>Bradyrhizobium</taxon>
    </lineage>
</organism>
<name>A0A1H4YS28_9BRAD</name>
<evidence type="ECO:0000256" key="11">
    <source>
        <dbReference type="ARBA" id="ARBA00022989"/>
    </source>
</evidence>
<evidence type="ECO:0000256" key="13">
    <source>
        <dbReference type="ARBA" id="ARBA00023180"/>
    </source>
</evidence>
<feature type="transmembrane region" description="Helical" evidence="14">
    <location>
        <begin position="61"/>
        <end position="80"/>
    </location>
</feature>
<dbReference type="CDD" id="cd00038">
    <property type="entry name" value="CAP_ED"/>
    <property type="match status" value="1"/>
</dbReference>
<dbReference type="Gene3D" id="2.60.120.10">
    <property type="entry name" value="Jelly Rolls"/>
    <property type="match status" value="1"/>
</dbReference>
<evidence type="ECO:0000256" key="9">
    <source>
        <dbReference type="ARBA" id="ARBA00022889"/>
    </source>
</evidence>
<keyword evidence="8 14" id="KW-0812">Transmembrane</keyword>
<sequence length="236" mass="25865">MYSFVADQVLGINGLINLSNIVFLVAFSARGVLTLRVLAIVGEGLTLPYYYFQDDKLWPPIFWGAAFMMVNAIRVVAIFLERRPVVLSDREERLYQVAFSSIDKREFLRLVSLARWTDCSPGEVILKKGQHISEAIVVIAGELEAILGNNTRMALRPGQLIGDVSAYSGLASPVDIVAPGPGTLASWDLQHVREFTASRPELRANLLRIVSADLAVKLRDVTTAGPGLAAERIASK</sequence>
<dbReference type="EMBL" id="FNTH01000001">
    <property type="protein sequence ID" value="SED20826.1"/>
    <property type="molecule type" value="Genomic_DNA"/>
</dbReference>
<dbReference type="GO" id="GO:0030552">
    <property type="term" value="F:cAMP binding"/>
    <property type="evidence" value="ECO:0007669"/>
    <property type="project" value="TreeGrafter"/>
</dbReference>
<dbReference type="PANTHER" id="PTHR12101:SF17">
    <property type="entry name" value="BLOOD VESSEL EPICARDIAL SUBSTANCE"/>
    <property type="match status" value="1"/>
</dbReference>
<dbReference type="GO" id="GO:0005923">
    <property type="term" value="C:bicellular tight junction"/>
    <property type="evidence" value="ECO:0007669"/>
    <property type="project" value="UniProtKB-SubCell"/>
</dbReference>
<evidence type="ECO:0000256" key="6">
    <source>
        <dbReference type="ARBA" id="ARBA00022473"/>
    </source>
</evidence>
<dbReference type="GO" id="GO:0016328">
    <property type="term" value="C:lateral plasma membrane"/>
    <property type="evidence" value="ECO:0007669"/>
    <property type="project" value="UniProtKB-SubCell"/>
</dbReference>
<dbReference type="GO" id="GO:0007155">
    <property type="term" value="P:cell adhesion"/>
    <property type="evidence" value="ECO:0007669"/>
    <property type="project" value="UniProtKB-KW"/>
</dbReference>
<evidence type="ECO:0000256" key="8">
    <source>
        <dbReference type="ARBA" id="ARBA00022692"/>
    </source>
</evidence>
<keyword evidence="13" id="KW-0325">Glycoprotein</keyword>
<dbReference type="Pfam" id="PF04831">
    <property type="entry name" value="POPDC1-3"/>
    <property type="match status" value="1"/>
</dbReference>
<keyword evidence="9" id="KW-0130">Cell adhesion</keyword>
<evidence type="ECO:0000256" key="4">
    <source>
        <dbReference type="ARBA" id="ARBA00007146"/>
    </source>
</evidence>
<dbReference type="Proteomes" id="UP000198992">
    <property type="component" value="Unassembled WGS sequence"/>
</dbReference>
<feature type="domain" description="Cyclic nucleotide-binding" evidence="15">
    <location>
        <begin position="98"/>
        <end position="195"/>
    </location>
</feature>
<evidence type="ECO:0000256" key="2">
    <source>
        <dbReference type="ARBA" id="ARBA00004141"/>
    </source>
</evidence>
<dbReference type="PANTHER" id="PTHR12101">
    <property type="entry name" value="POPEYE DOMAIN CONTAINING PROTEIN"/>
    <property type="match status" value="1"/>
</dbReference>
<evidence type="ECO:0000313" key="17">
    <source>
        <dbReference type="Proteomes" id="UP000198992"/>
    </source>
</evidence>
<dbReference type="InterPro" id="IPR006916">
    <property type="entry name" value="POPDC1-3"/>
</dbReference>
<reference evidence="16 17" key="1">
    <citation type="submission" date="2016-10" db="EMBL/GenBank/DDBJ databases">
        <authorList>
            <person name="de Groot N.N."/>
        </authorList>
    </citation>
    <scope>NUCLEOTIDE SEQUENCE [LARGE SCALE GENOMIC DNA]</scope>
    <source>
        <strain evidence="16 17">MT12</strain>
    </source>
</reference>
<evidence type="ECO:0000313" key="16">
    <source>
        <dbReference type="EMBL" id="SED20826.1"/>
    </source>
</evidence>
<keyword evidence="10" id="KW-0965">Cell junction</keyword>
<keyword evidence="11 14" id="KW-1133">Transmembrane helix</keyword>
<keyword evidence="6" id="KW-0217">Developmental protein</keyword>
<dbReference type="RefSeq" id="WP_171947800.1">
    <property type="nucleotide sequence ID" value="NZ_FNTH01000001.1"/>
</dbReference>
<dbReference type="AlphaFoldDB" id="A0A1H4YS28"/>
<comment type="subcellular location">
    <subcellularLocation>
        <location evidence="3">Cell junction</location>
        <location evidence="3">Tight junction</location>
    </subcellularLocation>
    <subcellularLocation>
        <location evidence="1">Lateral cell membrane</location>
    </subcellularLocation>
    <subcellularLocation>
        <location evidence="2">Membrane</location>
        <topology evidence="2">Multi-pass membrane protein</topology>
    </subcellularLocation>
</comment>
<evidence type="ECO:0000256" key="7">
    <source>
        <dbReference type="ARBA" id="ARBA00022475"/>
    </source>
</evidence>
<gene>
    <name evidence="16" type="ORF">SAMN05444164_4074</name>
</gene>
<keyword evidence="7" id="KW-1003">Cell membrane</keyword>
<keyword evidence="5" id="KW-0796">Tight junction</keyword>
<evidence type="ECO:0000256" key="10">
    <source>
        <dbReference type="ARBA" id="ARBA00022949"/>
    </source>
</evidence>
<evidence type="ECO:0000256" key="1">
    <source>
        <dbReference type="ARBA" id="ARBA00004124"/>
    </source>
</evidence>
<accession>A0A1H4YS28</accession>
<dbReference type="SMART" id="SM00100">
    <property type="entry name" value="cNMP"/>
    <property type="match status" value="1"/>
</dbReference>
<evidence type="ECO:0000256" key="3">
    <source>
        <dbReference type="ARBA" id="ARBA00004435"/>
    </source>
</evidence>
<comment type="similarity">
    <text evidence="4">Belongs to the popeye family.</text>
</comment>
<evidence type="ECO:0000259" key="15">
    <source>
        <dbReference type="PROSITE" id="PS50042"/>
    </source>
</evidence>
<dbReference type="InterPro" id="IPR018490">
    <property type="entry name" value="cNMP-bd_dom_sf"/>
</dbReference>
<evidence type="ECO:0000256" key="14">
    <source>
        <dbReference type="SAM" id="Phobius"/>
    </source>
</evidence>
<dbReference type="SUPFAM" id="SSF51206">
    <property type="entry name" value="cAMP-binding domain-like"/>
    <property type="match status" value="1"/>
</dbReference>
<dbReference type="InterPro" id="IPR055272">
    <property type="entry name" value="POPDC1-3_dom"/>
</dbReference>
<dbReference type="InterPro" id="IPR000595">
    <property type="entry name" value="cNMP-bd_dom"/>
</dbReference>
<dbReference type="InterPro" id="IPR014710">
    <property type="entry name" value="RmlC-like_jellyroll"/>
</dbReference>